<keyword evidence="2" id="KW-1185">Reference proteome</keyword>
<name>A0A1I4BRH7_9HYPH</name>
<proteinExistence type="predicted"/>
<evidence type="ECO:0000313" key="2">
    <source>
        <dbReference type="Proteomes" id="UP000198755"/>
    </source>
</evidence>
<dbReference type="STRING" id="1612308.SAMN05444581_11624"/>
<dbReference type="Proteomes" id="UP000198755">
    <property type="component" value="Unassembled WGS sequence"/>
</dbReference>
<evidence type="ECO:0000313" key="1">
    <source>
        <dbReference type="EMBL" id="SFK71133.1"/>
    </source>
</evidence>
<accession>A0A1I4BRH7</accession>
<dbReference type="EMBL" id="FOSN01000016">
    <property type="protein sequence ID" value="SFK71133.1"/>
    <property type="molecule type" value="Genomic_DNA"/>
</dbReference>
<gene>
    <name evidence="1" type="ORF">SAMN05444581_11624</name>
</gene>
<reference evidence="1 2" key="1">
    <citation type="submission" date="2016-10" db="EMBL/GenBank/DDBJ databases">
        <authorList>
            <person name="de Groot N.N."/>
        </authorList>
    </citation>
    <scope>NUCLEOTIDE SEQUENCE [LARGE SCALE GENOMIC DNA]</scope>
    <source>
        <strain evidence="1 2">NE2</strain>
    </source>
</reference>
<organism evidence="1 2">
    <name type="scientific">Methylocapsa palsarum</name>
    <dbReference type="NCBI Taxonomy" id="1612308"/>
    <lineage>
        <taxon>Bacteria</taxon>
        <taxon>Pseudomonadati</taxon>
        <taxon>Pseudomonadota</taxon>
        <taxon>Alphaproteobacteria</taxon>
        <taxon>Hyphomicrobiales</taxon>
        <taxon>Beijerinckiaceae</taxon>
        <taxon>Methylocapsa</taxon>
    </lineage>
</organism>
<dbReference type="RefSeq" id="WP_280140569.1">
    <property type="nucleotide sequence ID" value="NZ_FOSN01000016.1"/>
</dbReference>
<dbReference type="AlphaFoldDB" id="A0A1I4BRH7"/>
<protein>
    <submittedName>
        <fullName evidence="1">Uncharacterized protein</fullName>
    </submittedName>
</protein>
<sequence length="44" mass="4627">MQKENSRIAIAWLCCAGQTGEIRVTAFEPATGPAILAFNGGYAV</sequence>